<dbReference type="GO" id="GO:0016779">
    <property type="term" value="F:nucleotidyltransferase activity"/>
    <property type="evidence" value="ECO:0007669"/>
    <property type="project" value="UniProtKB-KW"/>
</dbReference>
<feature type="region of interest" description="Disordered" evidence="9">
    <location>
        <begin position="1"/>
        <end position="27"/>
    </location>
</feature>
<organism evidence="12 13">
    <name type="scientific">Isosphaera pallida (strain ATCC 43644 / DSM 9630 / IS1B)</name>
    <dbReference type="NCBI Taxonomy" id="575540"/>
    <lineage>
        <taxon>Bacteria</taxon>
        <taxon>Pseudomonadati</taxon>
        <taxon>Planctomycetota</taxon>
        <taxon>Planctomycetia</taxon>
        <taxon>Isosphaerales</taxon>
        <taxon>Isosphaeraceae</taxon>
        <taxon>Isosphaera</taxon>
    </lineage>
</organism>
<dbReference type="Proteomes" id="UP000008631">
    <property type="component" value="Chromosome"/>
</dbReference>
<dbReference type="RefSeq" id="WP_013564144.1">
    <property type="nucleotide sequence ID" value="NC_014962.1"/>
</dbReference>
<dbReference type="SUPFAM" id="SSF81891">
    <property type="entry name" value="Poly A polymerase C-terminal region-like"/>
    <property type="match status" value="1"/>
</dbReference>
<reference evidence="12 13" key="2">
    <citation type="journal article" date="2011" name="Stand. Genomic Sci.">
        <title>Complete genome sequence of Isosphaera pallida type strain (IS1B).</title>
        <authorList>
            <consortium name="US DOE Joint Genome Institute (JGI-PGF)"/>
            <person name="Goker M."/>
            <person name="Cleland D."/>
            <person name="Saunders E."/>
            <person name="Lapidus A."/>
            <person name="Nolan M."/>
            <person name="Lucas S."/>
            <person name="Hammon N."/>
            <person name="Deshpande S."/>
            <person name="Cheng J.F."/>
            <person name="Tapia R."/>
            <person name="Han C."/>
            <person name="Goodwin L."/>
            <person name="Pitluck S."/>
            <person name="Liolios K."/>
            <person name="Pagani I."/>
            <person name="Ivanova N."/>
            <person name="Mavromatis K."/>
            <person name="Pati A."/>
            <person name="Chen A."/>
            <person name="Palaniappan K."/>
            <person name="Land M."/>
            <person name="Hauser L."/>
            <person name="Chang Y.J."/>
            <person name="Jeffries C.D."/>
            <person name="Detter J.C."/>
            <person name="Beck B."/>
            <person name="Woyke T."/>
            <person name="Bristow J."/>
            <person name="Eisen J.A."/>
            <person name="Markowitz V."/>
            <person name="Hugenholtz P."/>
            <person name="Kyrpides N.C."/>
            <person name="Klenk H.P."/>
        </authorList>
    </citation>
    <scope>NUCLEOTIDE SEQUENCE [LARGE SCALE GENOMIC DNA]</scope>
    <source>
        <strain evidence="13">ATCC 43644 / DSM 9630 / IS1B</strain>
    </source>
</reference>
<keyword evidence="7" id="KW-0460">Magnesium</keyword>
<feature type="domain" description="tRNA nucleotidyltransferase/poly(A) polymerase RNA and SrmB- binding" evidence="11">
    <location>
        <begin position="200"/>
        <end position="258"/>
    </location>
</feature>
<dbReference type="InterPro" id="IPR050264">
    <property type="entry name" value="Bact_CCA-adding_enz_type3_sf"/>
</dbReference>
<proteinExistence type="inferred from homology"/>
<keyword evidence="8" id="KW-0694">RNA-binding</keyword>
<dbReference type="eggNOG" id="COG0617">
    <property type="taxonomic scope" value="Bacteria"/>
</dbReference>
<dbReference type="PANTHER" id="PTHR46173">
    <property type="entry name" value="CCA TRNA NUCLEOTIDYLTRANSFERASE 1, MITOCHONDRIAL"/>
    <property type="match status" value="1"/>
</dbReference>
<evidence type="ECO:0000256" key="7">
    <source>
        <dbReference type="ARBA" id="ARBA00022842"/>
    </source>
</evidence>
<dbReference type="Pfam" id="PF01743">
    <property type="entry name" value="PolyA_pol"/>
    <property type="match status" value="1"/>
</dbReference>
<keyword evidence="6" id="KW-0547">Nucleotide-binding</keyword>
<accession>E8R6F4</accession>
<feature type="compositionally biased region" description="Low complexity" evidence="9">
    <location>
        <begin position="1"/>
        <end position="15"/>
    </location>
</feature>
<dbReference type="FunCoup" id="E8R6F4">
    <property type="interactions" value="194"/>
</dbReference>
<dbReference type="KEGG" id="ipa:Isop_1269"/>
<dbReference type="HOGENOM" id="CLU_015961_3_0_0"/>
<dbReference type="GO" id="GO:0008033">
    <property type="term" value="P:tRNA processing"/>
    <property type="evidence" value="ECO:0007669"/>
    <property type="project" value="UniProtKB-KW"/>
</dbReference>
<keyword evidence="3" id="KW-0819">tRNA processing</keyword>
<dbReference type="CDD" id="cd05398">
    <property type="entry name" value="NT_ClassII-CCAase"/>
    <property type="match status" value="1"/>
</dbReference>
<dbReference type="GO" id="GO:0000166">
    <property type="term" value="F:nucleotide binding"/>
    <property type="evidence" value="ECO:0007669"/>
    <property type="project" value="UniProtKB-KW"/>
</dbReference>
<dbReference type="AlphaFoldDB" id="E8R6F4"/>
<name>E8R6F4_ISOPI</name>
<feature type="region of interest" description="Disordered" evidence="9">
    <location>
        <begin position="437"/>
        <end position="471"/>
    </location>
</feature>
<gene>
    <name evidence="12" type="ordered locus">Isop_1269</name>
</gene>
<evidence type="ECO:0000256" key="5">
    <source>
        <dbReference type="ARBA" id="ARBA00022723"/>
    </source>
</evidence>
<feature type="compositionally biased region" description="Polar residues" evidence="9">
    <location>
        <begin position="446"/>
        <end position="471"/>
    </location>
</feature>
<keyword evidence="2 8" id="KW-0808">Transferase</keyword>
<comment type="similarity">
    <text evidence="8">Belongs to the tRNA nucleotidyltransferase/poly(A) polymerase family.</text>
</comment>
<evidence type="ECO:0000256" key="9">
    <source>
        <dbReference type="SAM" id="MobiDB-lite"/>
    </source>
</evidence>
<dbReference type="GO" id="GO:0046872">
    <property type="term" value="F:metal ion binding"/>
    <property type="evidence" value="ECO:0007669"/>
    <property type="project" value="UniProtKB-KW"/>
</dbReference>
<evidence type="ECO:0000256" key="4">
    <source>
        <dbReference type="ARBA" id="ARBA00022695"/>
    </source>
</evidence>
<dbReference type="Pfam" id="PF12627">
    <property type="entry name" value="PolyA_pol_RNAbd"/>
    <property type="match status" value="1"/>
</dbReference>
<feature type="domain" description="Poly A polymerase head" evidence="10">
    <location>
        <begin position="49"/>
        <end position="172"/>
    </location>
</feature>
<dbReference type="STRING" id="575540.Isop_1269"/>
<evidence type="ECO:0000259" key="10">
    <source>
        <dbReference type="Pfam" id="PF01743"/>
    </source>
</evidence>
<evidence type="ECO:0000256" key="6">
    <source>
        <dbReference type="ARBA" id="ARBA00022741"/>
    </source>
</evidence>
<dbReference type="EMBL" id="CP002353">
    <property type="protein sequence ID" value="ADV61855.1"/>
    <property type="molecule type" value="Genomic_DNA"/>
</dbReference>
<evidence type="ECO:0000256" key="8">
    <source>
        <dbReference type="RuleBase" id="RU003953"/>
    </source>
</evidence>
<keyword evidence="5" id="KW-0479">Metal-binding</keyword>
<evidence type="ECO:0000313" key="12">
    <source>
        <dbReference type="EMBL" id="ADV61855.1"/>
    </source>
</evidence>
<dbReference type="InParanoid" id="E8R6F4"/>
<dbReference type="Gene3D" id="1.10.3090.10">
    <property type="entry name" value="cca-adding enzyme, domain 2"/>
    <property type="match status" value="1"/>
</dbReference>
<dbReference type="InterPro" id="IPR032828">
    <property type="entry name" value="PolyA_RNA-bd"/>
</dbReference>
<protein>
    <submittedName>
        <fullName evidence="12">Polynucleotide adenylyltransferase region</fullName>
    </submittedName>
</protein>
<evidence type="ECO:0000256" key="1">
    <source>
        <dbReference type="ARBA" id="ARBA00001946"/>
    </source>
</evidence>
<dbReference type="GO" id="GO:0000049">
    <property type="term" value="F:tRNA binding"/>
    <property type="evidence" value="ECO:0007669"/>
    <property type="project" value="TreeGrafter"/>
</dbReference>
<dbReference type="InterPro" id="IPR043519">
    <property type="entry name" value="NT_sf"/>
</dbReference>
<keyword evidence="13" id="KW-1185">Reference proteome</keyword>
<evidence type="ECO:0000313" key="13">
    <source>
        <dbReference type="Proteomes" id="UP000008631"/>
    </source>
</evidence>
<dbReference type="PANTHER" id="PTHR46173:SF1">
    <property type="entry name" value="CCA TRNA NUCLEOTIDYLTRANSFERASE 1, MITOCHONDRIAL"/>
    <property type="match status" value="1"/>
</dbReference>
<evidence type="ECO:0000259" key="11">
    <source>
        <dbReference type="Pfam" id="PF12627"/>
    </source>
</evidence>
<comment type="cofactor">
    <cofactor evidence="1">
        <name>Mg(2+)</name>
        <dbReference type="ChEBI" id="CHEBI:18420"/>
    </cofactor>
</comment>
<reference key="1">
    <citation type="submission" date="2010-11" db="EMBL/GenBank/DDBJ databases">
        <title>The complete sequence of chromosome of Isophaera pallida ATCC 43644.</title>
        <authorList>
            <consortium name="US DOE Joint Genome Institute (JGI-PGF)"/>
            <person name="Lucas S."/>
            <person name="Copeland A."/>
            <person name="Lapidus A."/>
            <person name="Bruce D."/>
            <person name="Goodwin L."/>
            <person name="Pitluck S."/>
            <person name="Kyrpides N."/>
            <person name="Mavromatis K."/>
            <person name="Pagani I."/>
            <person name="Ivanova N."/>
            <person name="Saunders E."/>
            <person name="Brettin T."/>
            <person name="Detter J.C."/>
            <person name="Han C."/>
            <person name="Tapia R."/>
            <person name="Land M."/>
            <person name="Hauser L."/>
            <person name="Markowitz V."/>
            <person name="Cheng J.-F."/>
            <person name="Hugenholtz P."/>
            <person name="Woyke T."/>
            <person name="Wu D."/>
            <person name="Eisen J.A."/>
        </authorList>
    </citation>
    <scope>NUCLEOTIDE SEQUENCE</scope>
    <source>
        <strain>ATCC 43644</strain>
    </source>
</reference>
<keyword evidence="4 12" id="KW-0548">Nucleotidyltransferase</keyword>
<dbReference type="Gene3D" id="3.30.460.10">
    <property type="entry name" value="Beta Polymerase, domain 2"/>
    <property type="match status" value="1"/>
</dbReference>
<evidence type="ECO:0000256" key="3">
    <source>
        <dbReference type="ARBA" id="ARBA00022694"/>
    </source>
</evidence>
<sequence>MSPPSSQSPFSSVQSNPPPPPLPTNLTEDPLRKFAVEVVEILKNQGYLAYFAGGCVRDTLLGLIPSDYDVATNATPERVLKLFRRTVNVGLSFGVVRVVAPKGGWDVEVATFRSDGVYSDGRRPDSVTYGDAKEDALRRDFTINGMFMDPLDHDRVIDFVGGRDDLARRILRAIGNPRDRFTEDKLRLIRAVRFAARFDLTMDPLTEQAIRDMADQLGVVAFERIAQEFRKMLAHSSRARAVSLCRDLGLMPTLLPNLPHEAYQPQVNWLVLPTLSALPDDAPFETALATVCNRLDPTTLIANLKRLRLSNPEIKRIAWLAEHRHDLDHARELPRHRLKRVLAHPHAGELIVLARAEAIARGDDATLANIDWADAYRHDLPEGPLDPPLLVSGHDLVALGVKPGPRFAALLEAIRDRQLDGLITDRDQALDLIRRQVNRSAPGPTAANSSANQTLGETPPGNHSSSFEVHD</sequence>
<dbReference type="InterPro" id="IPR002646">
    <property type="entry name" value="PolA_pol_head_dom"/>
</dbReference>
<dbReference type="SUPFAM" id="SSF81301">
    <property type="entry name" value="Nucleotidyltransferase"/>
    <property type="match status" value="1"/>
</dbReference>
<evidence type="ECO:0000256" key="2">
    <source>
        <dbReference type="ARBA" id="ARBA00022679"/>
    </source>
</evidence>